<dbReference type="Gene3D" id="3.40.930.10">
    <property type="entry name" value="Mannitol-specific EII, Chain A"/>
    <property type="match status" value="1"/>
</dbReference>
<protein>
    <recommendedName>
        <fullName evidence="9">Ascorbate-specific PTS system EIIA component</fullName>
    </recommendedName>
    <alternativeName>
        <fullName evidence="10">Ascorbate-specific phosphotransferase enzyme IIA component</fullName>
    </alternativeName>
</protein>
<keyword evidence="2" id="KW-0813">Transport</keyword>
<dbReference type="Proteomes" id="UP000260721">
    <property type="component" value="Unassembled WGS sequence"/>
</dbReference>
<reference evidence="12 13" key="1">
    <citation type="submission" date="2018-08" db="EMBL/GenBank/DDBJ databases">
        <title>A genome reference for cultivated species of the human gut microbiota.</title>
        <authorList>
            <person name="Zou Y."/>
            <person name="Xue W."/>
            <person name="Luo G."/>
        </authorList>
    </citation>
    <scope>NUCLEOTIDE SEQUENCE [LARGE SCALE GENOMIC DNA]</scope>
    <source>
        <strain evidence="12 13">TF08-11</strain>
    </source>
</reference>
<dbReference type="RefSeq" id="WP_117446815.1">
    <property type="nucleotide sequence ID" value="NZ_CALCIP010000047.1"/>
</dbReference>
<keyword evidence="3" id="KW-0963">Cytoplasm</keyword>
<feature type="domain" description="PTS EIIA type-2" evidence="11">
    <location>
        <begin position="4"/>
        <end position="149"/>
    </location>
</feature>
<evidence type="ECO:0000259" key="11">
    <source>
        <dbReference type="PROSITE" id="PS51094"/>
    </source>
</evidence>
<dbReference type="AlphaFoldDB" id="A0A3E3DZM8"/>
<keyword evidence="12" id="KW-0762">Sugar transport</keyword>
<dbReference type="InterPro" id="IPR016152">
    <property type="entry name" value="PTrfase/Anion_transptr"/>
</dbReference>
<proteinExistence type="predicted"/>
<evidence type="ECO:0000256" key="3">
    <source>
        <dbReference type="ARBA" id="ARBA00022490"/>
    </source>
</evidence>
<dbReference type="PANTHER" id="PTHR36203">
    <property type="entry name" value="ASCORBATE-SPECIFIC PTS SYSTEM EIIA COMPONENT"/>
    <property type="match status" value="1"/>
</dbReference>
<evidence type="ECO:0000256" key="7">
    <source>
        <dbReference type="ARBA" id="ARBA00022777"/>
    </source>
</evidence>
<organism evidence="12 13">
    <name type="scientific">Faecalicoccus pleomorphus</name>
    <dbReference type="NCBI Taxonomy" id="1323"/>
    <lineage>
        <taxon>Bacteria</taxon>
        <taxon>Bacillati</taxon>
        <taxon>Bacillota</taxon>
        <taxon>Erysipelotrichia</taxon>
        <taxon>Erysipelotrichales</taxon>
        <taxon>Erysipelotrichaceae</taxon>
        <taxon>Faecalicoccus</taxon>
    </lineage>
</organism>
<evidence type="ECO:0000256" key="8">
    <source>
        <dbReference type="ARBA" id="ARBA00037387"/>
    </source>
</evidence>
<dbReference type="InterPro" id="IPR002178">
    <property type="entry name" value="PTS_EIIA_type-2_dom"/>
</dbReference>
<evidence type="ECO:0000256" key="5">
    <source>
        <dbReference type="ARBA" id="ARBA00022679"/>
    </source>
</evidence>
<dbReference type="GO" id="GO:0005737">
    <property type="term" value="C:cytoplasm"/>
    <property type="evidence" value="ECO:0007669"/>
    <property type="project" value="UniProtKB-SubCell"/>
</dbReference>
<dbReference type="Pfam" id="PF00359">
    <property type="entry name" value="PTS_EIIA_2"/>
    <property type="match status" value="1"/>
</dbReference>
<evidence type="ECO:0000256" key="9">
    <source>
        <dbReference type="ARBA" id="ARBA00041175"/>
    </source>
</evidence>
<dbReference type="EMBL" id="QUSK01000022">
    <property type="protein sequence ID" value="RGD74744.1"/>
    <property type="molecule type" value="Genomic_DNA"/>
</dbReference>
<name>A0A3E3DZM8_9FIRM</name>
<keyword evidence="4" id="KW-0597">Phosphoprotein</keyword>
<keyword evidence="5" id="KW-0808">Transferase</keyword>
<evidence type="ECO:0000313" key="13">
    <source>
        <dbReference type="Proteomes" id="UP000260721"/>
    </source>
</evidence>
<gene>
    <name evidence="12" type="ORF">DXC78_09550</name>
</gene>
<evidence type="ECO:0000256" key="4">
    <source>
        <dbReference type="ARBA" id="ARBA00022553"/>
    </source>
</evidence>
<dbReference type="PANTHER" id="PTHR36203:SF1">
    <property type="entry name" value="ASCORBATE-SPECIFIC PTS SYSTEM EIIA COMPONENT"/>
    <property type="match status" value="1"/>
</dbReference>
<dbReference type="CDD" id="cd00211">
    <property type="entry name" value="PTS_IIA_fru"/>
    <property type="match status" value="1"/>
</dbReference>
<accession>A0A3E3DZM8</accession>
<evidence type="ECO:0000256" key="10">
    <source>
        <dbReference type="ARBA" id="ARBA00042072"/>
    </source>
</evidence>
<comment type="function">
    <text evidence="8">The phosphoenolpyruvate-dependent sugar phosphotransferase system (sugar PTS), a major carbohydrate active transport system, catalyzes the phosphorylation of incoming sugar substrates concomitantly with their translocation across the cell membrane. The enzyme II UlaABC PTS system is involved in ascorbate transport.</text>
</comment>
<sequence>MLKEIVEKGFYTFKDSFASWEDAVRGSYEPLQKCKIVDYTYINNVIECVKKYGPYIVIVPGIAMPHSTEGADGCYGTAISFMKVETPVDFDPQDEEKKATLFFSLAAMDHEEHLKNIQALMETLMNEDIVEALNQCKTPQELKEIADQFES</sequence>
<dbReference type="GO" id="GO:0016301">
    <property type="term" value="F:kinase activity"/>
    <property type="evidence" value="ECO:0007669"/>
    <property type="project" value="UniProtKB-KW"/>
</dbReference>
<evidence type="ECO:0000313" key="12">
    <source>
        <dbReference type="EMBL" id="RGD74744.1"/>
    </source>
</evidence>
<evidence type="ECO:0000256" key="6">
    <source>
        <dbReference type="ARBA" id="ARBA00022683"/>
    </source>
</evidence>
<keyword evidence="6" id="KW-0598">Phosphotransferase system</keyword>
<dbReference type="InterPro" id="IPR051351">
    <property type="entry name" value="Ascorbate-PTS_EIIA_comp"/>
</dbReference>
<dbReference type="GO" id="GO:0009401">
    <property type="term" value="P:phosphoenolpyruvate-dependent sugar phosphotransferase system"/>
    <property type="evidence" value="ECO:0007669"/>
    <property type="project" value="UniProtKB-KW"/>
</dbReference>
<evidence type="ECO:0000256" key="1">
    <source>
        <dbReference type="ARBA" id="ARBA00004496"/>
    </source>
</evidence>
<keyword evidence="7" id="KW-0418">Kinase</keyword>
<comment type="subcellular location">
    <subcellularLocation>
        <location evidence="1">Cytoplasm</location>
    </subcellularLocation>
</comment>
<dbReference type="SUPFAM" id="SSF55804">
    <property type="entry name" value="Phoshotransferase/anion transport protein"/>
    <property type="match status" value="1"/>
</dbReference>
<evidence type="ECO:0000256" key="2">
    <source>
        <dbReference type="ARBA" id="ARBA00022448"/>
    </source>
</evidence>
<comment type="caution">
    <text evidence="12">The sequence shown here is derived from an EMBL/GenBank/DDBJ whole genome shotgun (WGS) entry which is preliminary data.</text>
</comment>
<dbReference type="PROSITE" id="PS51094">
    <property type="entry name" value="PTS_EIIA_TYPE_2"/>
    <property type="match status" value="1"/>
</dbReference>